<keyword evidence="1" id="KW-1133">Transmembrane helix</keyword>
<evidence type="ECO:0000256" key="1">
    <source>
        <dbReference type="SAM" id="Phobius"/>
    </source>
</evidence>
<evidence type="ECO:0000313" key="2">
    <source>
        <dbReference type="EMBL" id="CBX72791.1"/>
    </source>
</evidence>
<proteinExistence type="predicted"/>
<protein>
    <submittedName>
        <fullName evidence="2">Uncharacterized protein</fullName>
    </submittedName>
</protein>
<sequence length="42" mass="4978">MENVLMLRDRKPGREHLLFCIHVQVMIINGGLLMIKKSWKTK</sequence>
<keyword evidence="1" id="KW-0472">Membrane</keyword>
<name>F4N3Y3_YEREN</name>
<gene>
    <name evidence="2" type="ORF">YEW_JK40790</name>
</gene>
<keyword evidence="1" id="KW-0812">Transmembrane</keyword>
<accession>F4N3Y3</accession>
<organism evidence="2">
    <name type="scientific">Yersinia enterocolitica W22703</name>
    <dbReference type="NCBI Taxonomy" id="913028"/>
    <lineage>
        <taxon>Bacteria</taxon>
        <taxon>Pseudomonadati</taxon>
        <taxon>Pseudomonadota</taxon>
        <taxon>Gammaproteobacteria</taxon>
        <taxon>Enterobacterales</taxon>
        <taxon>Yersiniaceae</taxon>
        <taxon>Yersinia</taxon>
    </lineage>
</organism>
<feature type="transmembrane region" description="Helical" evidence="1">
    <location>
        <begin position="16"/>
        <end position="35"/>
    </location>
</feature>
<dbReference type="EMBL" id="FR718700">
    <property type="protein sequence ID" value="CBX72791.1"/>
    <property type="molecule type" value="Genomic_DNA"/>
</dbReference>
<dbReference type="AlphaFoldDB" id="F4N3Y3"/>
<reference evidence="2" key="1">
    <citation type="journal article" date="2011" name="BMC Genomics">
        <title>Shotgun sequencing of Yersinia enterocolitica strain W22703 (biotype 2, serotype O:9): genomic evidence for oscillation between invertebrates and mammals.</title>
        <authorList>
            <person name="Fuchs T.M."/>
            <person name="Brandt K."/>
            <person name="Starke M."/>
            <person name="Rattei T."/>
        </authorList>
    </citation>
    <scope>NUCLEOTIDE SEQUENCE</scope>
</reference>